<comment type="pathway">
    <text evidence="2 7">Isoprenoid biosynthesis; isopentenyl diphosphate biosynthesis via DXP pathway; isopentenyl diphosphate from 1-deoxy-D-xylulose 5-phosphate: step 2/6.</text>
</comment>
<proteinExistence type="inferred from homology"/>
<protein>
    <recommendedName>
        <fullName evidence="7">2-C-methyl-D-erythritol 4-phosphate cytidylyltransferase</fullName>
        <ecNumber evidence="7">2.7.7.60</ecNumber>
    </recommendedName>
    <alternativeName>
        <fullName evidence="7">4-diphosphocytidyl-2C-methyl-D-erythritol synthase</fullName>
    </alternativeName>
    <alternativeName>
        <fullName evidence="7">MEP cytidylyltransferase</fullName>
        <shortName evidence="7">MCT</shortName>
    </alternativeName>
</protein>
<dbReference type="FunFam" id="3.90.550.10:FF:000003">
    <property type="entry name" value="2-C-methyl-D-erythritol 4-phosphate cytidylyltransferase"/>
    <property type="match status" value="1"/>
</dbReference>
<gene>
    <name evidence="7" type="primary">ispD</name>
    <name evidence="9" type="ORF">BBIA_1831</name>
</gene>
<dbReference type="InterPro" id="IPR018294">
    <property type="entry name" value="ISPD_synthase_CS"/>
</dbReference>
<reference evidence="9 10" key="1">
    <citation type="submission" date="2014-03" db="EMBL/GenBank/DDBJ databases">
        <title>Genomics of Bifidobacteria.</title>
        <authorList>
            <person name="Ventura M."/>
            <person name="Milani C."/>
            <person name="Lugli G.A."/>
        </authorList>
    </citation>
    <scope>NUCLEOTIDE SEQUENCE [LARGE SCALE GENOMIC DNA]</scope>
    <source>
        <strain evidence="9 10">DSM 23969</strain>
    </source>
</reference>
<feature type="site" description="Positions MEP for the nucleophilic attack" evidence="7">
    <location>
        <position position="277"/>
    </location>
</feature>
<dbReference type="Pfam" id="PF01128">
    <property type="entry name" value="IspD"/>
    <property type="match status" value="1"/>
</dbReference>
<organism evidence="9 10">
    <name type="scientific">Bifidobacterium biavatii DSM 23969</name>
    <dbReference type="NCBI Taxonomy" id="1437608"/>
    <lineage>
        <taxon>Bacteria</taxon>
        <taxon>Bacillati</taxon>
        <taxon>Actinomycetota</taxon>
        <taxon>Actinomycetes</taxon>
        <taxon>Bifidobacteriales</taxon>
        <taxon>Bifidobacteriaceae</taxon>
        <taxon>Bifidobacterium</taxon>
    </lineage>
</organism>
<feature type="site" description="Positions MEP for the nucleophilic attack" evidence="7">
    <location>
        <position position="218"/>
    </location>
</feature>
<name>A0A086ZTQ9_9BIFI</name>
<evidence type="ECO:0000256" key="7">
    <source>
        <dbReference type="HAMAP-Rule" id="MF_00108"/>
    </source>
</evidence>
<keyword evidence="5 7" id="KW-0548">Nucleotidyltransferase</keyword>
<dbReference type="InterPro" id="IPR029044">
    <property type="entry name" value="Nucleotide-diphossugar_trans"/>
</dbReference>
<dbReference type="GO" id="GO:0019288">
    <property type="term" value="P:isopentenyl diphosphate biosynthetic process, methylerythritol 4-phosphate pathway"/>
    <property type="evidence" value="ECO:0007669"/>
    <property type="project" value="UniProtKB-UniRule"/>
</dbReference>
<dbReference type="AlphaFoldDB" id="A0A086ZTQ9"/>
<comment type="function">
    <text evidence="7">Catalyzes the formation of 4-diphosphocytidyl-2-C-methyl-D-erythritol from CTP and 2-C-methyl-D-erythritol 4-phosphate (MEP).</text>
</comment>
<dbReference type="UniPathway" id="UPA00056">
    <property type="reaction ID" value="UER00093"/>
</dbReference>
<keyword evidence="10" id="KW-1185">Reference proteome</keyword>
<evidence type="ECO:0000256" key="4">
    <source>
        <dbReference type="ARBA" id="ARBA00022679"/>
    </source>
</evidence>
<evidence type="ECO:0000256" key="5">
    <source>
        <dbReference type="ARBA" id="ARBA00022695"/>
    </source>
</evidence>
<feature type="region of interest" description="Disordered" evidence="8">
    <location>
        <begin position="14"/>
        <end position="54"/>
    </location>
</feature>
<evidence type="ECO:0000313" key="10">
    <source>
        <dbReference type="Proteomes" id="UP000029108"/>
    </source>
</evidence>
<comment type="catalytic activity">
    <reaction evidence="1 7">
        <text>2-C-methyl-D-erythritol 4-phosphate + CTP + H(+) = 4-CDP-2-C-methyl-D-erythritol + diphosphate</text>
        <dbReference type="Rhea" id="RHEA:13429"/>
        <dbReference type="ChEBI" id="CHEBI:15378"/>
        <dbReference type="ChEBI" id="CHEBI:33019"/>
        <dbReference type="ChEBI" id="CHEBI:37563"/>
        <dbReference type="ChEBI" id="CHEBI:57823"/>
        <dbReference type="ChEBI" id="CHEBI:58262"/>
        <dbReference type="EC" id="2.7.7.60"/>
    </reaction>
</comment>
<evidence type="ECO:0000256" key="3">
    <source>
        <dbReference type="ARBA" id="ARBA00009789"/>
    </source>
</evidence>
<evidence type="ECO:0000256" key="8">
    <source>
        <dbReference type="SAM" id="MobiDB-lite"/>
    </source>
</evidence>
<comment type="caution">
    <text evidence="9">The sequence shown here is derived from an EMBL/GenBank/DDBJ whole genome shotgun (WGS) entry which is preliminary data.</text>
</comment>
<feature type="compositionally biased region" description="Low complexity" evidence="8">
    <location>
        <begin position="32"/>
        <end position="49"/>
    </location>
</feature>
<sequence length="364" mass="38512">MGVSRLTSAAFRRTVEDIMTERETEQTMPENATSPETASSVSSASVSPAPAAPKPQTVPVVAVVLAAGFGTRFDPNNPKQLVSVGGKPIVCWSIEAFERNERVSDIIVVVNPAVRSAVEELIERAGYPKVRMIINGGRERVDSTAAALGALADAGVPARAKILIHDAVRPFVEQSSIDGCIDALDELDAATVAYASTDTVLLTEFRDGRKVVRQVPDRPHTFRAQTPQAFRFDTIRRAYDLASADPGFHPTDDTRVVVDYLPDAAVAVVDGSESNLKITTMADIPTAERIAAERLGRPGMPPVATTTGGATGADDAFAAAFDPAAAGPVDPVTGAPANLSHMTREEAKARMHAIFAQAASRMGR</sequence>
<dbReference type="PANTHER" id="PTHR32125">
    <property type="entry name" value="2-C-METHYL-D-ERYTHRITOL 4-PHOSPHATE CYTIDYLYLTRANSFERASE, CHLOROPLASTIC"/>
    <property type="match status" value="1"/>
</dbReference>
<dbReference type="InterPro" id="IPR050088">
    <property type="entry name" value="IspD/TarI_cytidylyltransf_bact"/>
</dbReference>
<dbReference type="EC" id="2.7.7.60" evidence="7"/>
<feature type="site" description="Transition state stabilizer" evidence="7">
    <location>
        <position position="79"/>
    </location>
</feature>
<feature type="site" description="Transition state stabilizer" evidence="7">
    <location>
        <position position="72"/>
    </location>
</feature>
<dbReference type="Proteomes" id="UP000029108">
    <property type="component" value="Unassembled WGS sequence"/>
</dbReference>
<dbReference type="eggNOG" id="COG1211">
    <property type="taxonomic scope" value="Bacteria"/>
</dbReference>
<dbReference type="PANTHER" id="PTHR32125:SF4">
    <property type="entry name" value="2-C-METHYL-D-ERYTHRITOL 4-PHOSPHATE CYTIDYLYLTRANSFERASE, CHLOROPLASTIC"/>
    <property type="match status" value="1"/>
</dbReference>
<accession>A0A086ZTQ9</accession>
<dbReference type="GO" id="GO:0050518">
    <property type="term" value="F:2-C-methyl-D-erythritol 4-phosphate cytidylyltransferase activity"/>
    <property type="evidence" value="ECO:0007669"/>
    <property type="project" value="UniProtKB-UniRule"/>
</dbReference>
<feature type="compositionally biased region" description="Basic and acidic residues" evidence="8">
    <location>
        <begin position="14"/>
        <end position="25"/>
    </location>
</feature>
<dbReference type="InterPro" id="IPR034683">
    <property type="entry name" value="IspD/TarI"/>
</dbReference>
<dbReference type="EMBL" id="JGYN01000019">
    <property type="protein sequence ID" value="KFI49909.1"/>
    <property type="molecule type" value="Genomic_DNA"/>
</dbReference>
<dbReference type="Gene3D" id="3.90.550.10">
    <property type="entry name" value="Spore Coat Polysaccharide Biosynthesis Protein SpsA, Chain A"/>
    <property type="match status" value="1"/>
</dbReference>
<dbReference type="SUPFAM" id="SSF53448">
    <property type="entry name" value="Nucleotide-diphospho-sugar transferases"/>
    <property type="match status" value="1"/>
</dbReference>
<dbReference type="STRING" id="1437608.GCA_000771645_00879"/>
<dbReference type="PROSITE" id="PS01295">
    <property type="entry name" value="ISPD"/>
    <property type="match status" value="1"/>
</dbReference>
<dbReference type="InterPro" id="IPR001228">
    <property type="entry name" value="IspD"/>
</dbReference>
<dbReference type="CDD" id="cd02516">
    <property type="entry name" value="CDP-ME_synthetase"/>
    <property type="match status" value="1"/>
</dbReference>
<evidence type="ECO:0000256" key="2">
    <source>
        <dbReference type="ARBA" id="ARBA00004787"/>
    </source>
</evidence>
<evidence type="ECO:0000256" key="6">
    <source>
        <dbReference type="ARBA" id="ARBA00023229"/>
    </source>
</evidence>
<comment type="similarity">
    <text evidence="3 7">Belongs to the IspD/TarI cytidylyltransferase family. IspD subfamily.</text>
</comment>
<keyword evidence="4 7" id="KW-0808">Transferase</keyword>
<evidence type="ECO:0000313" key="9">
    <source>
        <dbReference type="EMBL" id="KFI49909.1"/>
    </source>
</evidence>
<keyword evidence="6 7" id="KW-0414">Isoprene biosynthesis</keyword>
<dbReference type="HAMAP" id="MF_00108">
    <property type="entry name" value="IspD"/>
    <property type="match status" value="1"/>
</dbReference>
<evidence type="ECO:0000256" key="1">
    <source>
        <dbReference type="ARBA" id="ARBA00001282"/>
    </source>
</evidence>